<name>A0A9P9ALR8_9HYPO</name>
<dbReference type="Pfam" id="PF00400">
    <property type="entry name" value="WD40"/>
    <property type="match status" value="1"/>
</dbReference>
<dbReference type="InterPro" id="IPR036322">
    <property type="entry name" value="WD40_repeat_dom_sf"/>
</dbReference>
<evidence type="ECO:0000256" key="7">
    <source>
        <dbReference type="PROSITE-ProRule" id="PRU00221"/>
    </source>
</evidence>
<dbReference type="PANTHER" id="PTHR22847:SF637">
    <property type="entry name" value="WD REPEAT DOMAIN 5B"/>
    <property type="match status" value="1"/>
</dbReference>
<dbReference type="InterPro" id="IPR019775">
    <property type="entry name" value="WD40_repeat_CS"/>
</dbReference>
<sequence>MVVNVEIRGLTDQSLEGHSDTVSSVAFLADGQRLASGSYDKTVKVWDAATGACMQTLEIDQVITVLSFDPMRNSLLTDIGLLKLDLPALPPAIDNQSTDATLRGVCHSGWGISTDNIWIVKDGKGMVWLPSEYRQWRSAVVGSTVAIGCRSGRVLVIKFS</sequence>
<feature type="repeat" description="WD" evidence="7">
    <location>
        <begin position="15"/>
        <end position="56"/>
    </location>
</feature>
<dbReference type="InterPro" id="IPR015943">
    <property type="entry name" value="WD40/YVTN_repeat-like_dom_sf"/>
</dbReference>
<protein>
    <recommendedName>
        <fullName evidence="5">Mitochondrial division protein 1</fullName>
    </recommendedName>
</protein>
<dbReference type="InterPro" id="IPR001680">
    <property type="entry name" value="WD40_rpt"/>
</dbReference>
<keyword evidence="1 7" id="KW-0853">WD repeat</keyword>
<dbReference type="EMBL" id="JAGPYM010000023">
    <property type="protein sequence ID" value="KAH6883577.1"/>
    <property type="molecule type" value="Genomic_DNA"/>
</dbReference>
<dbReference type="AlphaFoldDB" id="A0A9P9ALR8"/>
<reference evidence="8 9" key="1">
    <citation type="journal article" date="2021" name="Nat. Commun.">
        <title>Genetic determinants of endophytism in the Arabidopsis root mycobiome.</title>
        <authorList>
            <person name="Mesny F."/>
            <person name="Miyauchi S."/>
            <person name="Thiergart T."/>
            <person name="Pickel B."/>
            <person name="Atanasova L."/>
            <person name="Karlsson M."/>
            <person name="Huettel B."/>
            <person name="Barry K.W."/>
            <person name="Haridas S."/>
            <person name="Chen C."/>
            <person name="Bauer D."/>
            <person name="Andreopoulos W."/>
            <person name="Pangilinan J."/>
            <person name="LaButti K."/>
            <person name="Riley R."/>
            <person name="Lipzen A."/>
            <person name="Clum A."/>
            <person name="Drula E."/>
            <person name="Henrissat B."/>
            <person name="Kohler A."/>
            <person name="Grigoriev I.V."/>
            <person name="Martin F.M."/>
            <person name="Hacquard S."/>
        </authorList>
    </citation>
    <scope>NUCLEOTIDE SEQUENCE [LARGE SCALE GENOMIC DNA]</scope>
    <source>
        <strain evidence="8 9">MPI-CAGE-CH-0241</strain>
    </source>
</reference>
<keyword evidence="9" id="KW-1185">Reference proteome</keyword>
<evidence type="ECO:0000256" key="3">
    <source>
        <dbReference type="ARBA" id="ARBA00023054"/>
    </source>
</evidence>
<dbReference type="OrthoDB" id="5240432at2759"/>
<comment type="similarity">
    <text evidence="4">Belongs to the WD repeat MDV1/CAF4 family.</text>
</comment>
<dbReference type="Gene3D" id="2.130.10.10">
    <property type="entry name" value="YVTN repeat-like/Quinoprotein amine dehydrogenase"/>
    <property type="match status" value="1"/>
</dbReference>
<evidence type="ECO:0000256" key="2">
    <source>
        <dbReference type="ARBA" id="ARBA00022737"/>
    </source>
</evidence>
<dbReference type="PROSITE" id="PS00678">
    <property type="entry name" value="WD_REPEATS_1"/>
    <property type="match status" value="1"/>
</dbReference>
<accession>A0A9P9ALR8</accession>
<dbReference type="SUPFAM" id="SSF50978">
    <property type="entry name" value="WD40 repeat-like"/>
    <property type="match status" value="1"/>
</dbReference>
<gene>
    <name evidence="8" type="ORF">B0T10DRAFT_518676</name>
</gene>
<evidence type="ECO:0000313" key="9">
    <source>
        <dbReference type="Proteomes" id="UP000777438"/>
    </source>
</evidence>
<organism evidence="8 9">
    <name type="scientific">Thelonectria olida</name>
    <dbReference type="NCBI Taxonomy" id="1576542"/>
    <lineage>
        <taxon>Eukaryota</taxon>
        <taxon>Fungi</taxon>
        <taxon>Dikarya</taxon>
        <taxon>Ascomycota</taxon>
        <taxon>Pezizomycotina</taxon>
        <taxon>Sordariomycetes</taxon>
        <taxon>Hypocreomycetidae</taxon>
        <taxon>Hypocreales</taxon>
        <taxon>Nectriaceae</taxon>
        <taxon>Thelonectria</taxon>
    </lineage>
</organism>
<keyword evidence="2" id="KW-0677">Repeat</keyword>
<evidence type="ECO:0000256" key="5">
    <source>
        <dbReference type="ARBA" id="ARBA00039789"/>
    </source>
</evidence>
<dbReference type="SMART" id="SM00320">
    <property type="entry name" value="WD40"/>
    <property type="match status" value="1"/>
</dbReference>
<dbReference type="Proteomes" id="UP000777438">
    <property type="component" value="Unassembled WGS sequence"/>
</dbReference>
<evidence type="ECO:0000256" key="6">
    <source>
        <dbReference type="ARBA" id="ARBA00043913"/>
    </source>
</evidence>
<evidence type="ECO:0000313" key="8">
    <source>
        <dbReference type="EMBL" id="KAH6883577.1"/>
    </source>
</evidence>
<keyword evidence="3" id="KW-0175">Coiled coil</keyword>
<dbReference type="PANTHER" id="PTHR22847">
    <property type="entry name" value="WD40 REPEAT PROTEIN"/>
    <property type="match status" value="1"/>
</dbReference>
<evidence type="ECO:0000256" key="1">
    <source>
        <dbReference type="ARBA" id="ARBA00022574"/>
    </source>
</evidence>
<dbReference type="GO" id="GO:1990234">
    <property type="term" value="C:transferase complex"/>
    <property type="evidence" value="ECO:0007669"/>
    <property type="project" value="UniProtKB-ARBA"/>
</dbReference>
<dbReference type="PROSITE" id="PS50294">
    <property type="entry name" value="WD_REPEATS_REGION"/>
    <property type="match status" value="1"/>
</dbReference>
<evidence type="ECO:0000256" key="4">
    <source>
        <dbReference type="ARBA" id="ARBA00038415"/>
    </source>
</evidence>
<comment type="caution">
    <text evidence="8">The sequence shown here is derived from an EMBL/GenBank/DDBJ whole genome shotgun (WGS) entry which is preliminary data.</text>
</comment>
<dbReference type="GO" id="GO:0005634">
    <property type="term" value="C:nucleus"/>
    <property type="evidence" value="ECO:0007669"/>
    <property type="project" value="TreeGrafter"/>
</dbReference>
<proteinExistence type="inferred from homology"/>
<dbReference type="PROSITE" id="PS50082">
    <property type="entry name" value="WD_REPEATS_2"/>
    <property type="match status" value="1"/>
</dbReference>
<comment type="function">
    <text evidence="6">Involved in mitochondrial fission. Acts as an adapter protein required to form mitochondrial fission complexes. Formation of these complexes is required to promote constriction and fission of the mitochondrial compartment at a late step in mitochondrial division.</text>
</comment>